<protein>
    <submittedName>
        <fullName evidence="1">Uncharacterized protein</fullName>
    </submittedName>
</protein>
<gene>
    <name evidence="1" type="ORF">UR52_C0008G0020</name>
</gene>
<reference evidence="1 2" key="1">
    <citation type="journal article" date="2015" name="Nature">
        <title>rRNA introns, odd ribosomes, and small enigmatic genomes across a large radiation of phyla.</title>
        <authorList>
            <person name="Brown C.T."/>
            <person name="Hug L.A."/>
            <person name="Thomas B.C."/>
            <person name="Sharon I."/>
            <person name="Castelle C.J."/>
            <person name="Singh A."/>
            <person name="Wilkins M.J."/>
            <person name="Williams K.H."/>
            <person name="Banfield J.F."/>
        </authorList>
    </citation>
    <scope>NUCLEOTIDE SEQUENCE [LARGE SCALE GENOMIC DNA]</scope>
</reference>
<sequence length="141" mass="15742">MTISETIQETDKKFPPNRILHALNLTHESDTTNHEIAFADPENLYFVNQVLVQNEFYKITFGTPVDTEEGLMTEIEGIFEPVLSPIDQAVTSLILKSAKITHIPKGGIKQITTRTEKIKFNLHANDIATNTPSALQLPAKV</sequence>
<name>A0A0G0D7P9_9BACT</name>
<accession>A0A0G0D7P9</accession>
<dbReference type="Proteomes" id="UP000034176">
    <property type="component" value="Unassembled WGS sequence"/>
</dbReference>
<evidence type="ECO:0000313" key="1">
    <source>
        <dbReference type="EMBL" id="KKP59310.1"/>
    </source>
</evidence>
<comment type="caution">
    <text evidence="1">The sequence shown here is derived from an EMBL/GenBank/DDBJ whole genome shotgun (WGS) entry which is preliminary data.</text>
</comment>
<organism evidence="1 2">
    <name type="scientific">Candidatus Gottesmanbacteria bacterium GW2011_GWA1_34_13</name>
    <dbReference type="NCBI Taxonomy" id="1618434"/>
    <lineage>
        <taxon>Bacteria</taxon>
        <taxon>Candidatus Gottesmaniibacteriota</taxon>
    </lineage>
</organism>
<proteinExistence type="predicted"/>
<dbReference type="EMBL" id="LBPN01000008">
    <property type="protein sequence ID" value="KKP59310.1"/>
    <property type="molecule type" value="Genomic_DNA"/>
</dbReference>
<evidence type="ECO:0000313" key="2">
    <source>
        <dbReference type="Proteomes" id="UP000034176"/>
    </source>
</evidence>
<dbReference type="AlphaFoldDB" id="A0A0G0D7P9"/>